<protein>
    <recommendedName>
        <fullName evidence="3">Protein kinase domain-containing protein</fullName>
    </recommendedName>
</protein>
<dbReference type="Proteomes" id="UP000002624">
    <property type="component" value="Unassembled WGS sequence"/>
</dbReference>
<dbReference type="InterPro" id="IPR011009">
    <property type="entry name" value="Kinase-like_dom_sf"/>
</dbReference>
<sequence>MAPRESPEATAHPDPLNSFVHLSLSYSTAMAASLPLLDHSKMKLPGIQKMEDHYNLQECLWVHEIKTPLHIYQLELNDNIQVSKLHSFVSSGNKSNMKICGILVTYIKFHCTLASQEKIRKPASYLWETWIHQLEEMINEVHKAGSIWGDAEPDNVLIDMDNNLWII</sequence>
<accession>C6H867</accession>
<evidence type="ECO:0008006" key="3">
    <source>
        <dbReference type="Google" id="ProtNLM"/>
    </source>
</evidence>
<evidence type="ECO:0000313" key="1">
    <source>
        <dbReference type="EMBL" id="EER43598.1"/>
    </source>
</evidence>
<name>C6H867_AJECH</name>
<dbReference type="EMBL" id="GG692420">
    <property type="protein sequence ID" value="EER43598.1"/>
    <property type="molecule type" value="Genomic_DNA"/>
</dbReference>
<organism evidence="1 2">
    <name type="scientific">Ajellomyces capsulatus (strain H143)</name>
    <name type="common">Darling's disease fungus</name>
    <name type="synonym">Histoplasma capsulatum</name>
    <dbReference type="NCBI Taxonomy" id="544712"/>
    <lineage>
        <taxon>Eukaryota</taxon>
        <taxon>Fungi</taxon>
        <taxon>Dikarya</taxon>
        <taxon>Ascomycota</taxon>
        <taxon>Pezizomycotina</taxon>
        <taxon>Eurotiomycetes</taxon>
        <taxon>Eurotiomycetidae</taxon>
        <taxon>Onygenales</taxon>
        <taxon>Ajellomycetaceae</taxon>
        <taxon>Histoplasma</taxon>
    </lineage>
</organism>
<dbReference type="SUPFAM" id="SSF56112">
    <property type="entry name" value="Protein kinase-like (PK-like)"/>
    <property type="match status" value="1"/>
</dbReference>
<dbReference type="STRING" id="544712.C6H867"/>
<evidence type="ECO:0000313" key="2">
    <source>
        <dbReference type="Proteomes" id="UP000002624"/>
    </source>
</evidence>
<proteinExistence type="predicted"/>
<dbReference type="HOGENOM" id="CLU_1594077_0_0_1"/>
<gene>
    <name evidence="1" type="ORF">HCDG_01628</name>
</gene>
<dbReference type="VEuPathDB" id="FungiDB:HCDG_01628"/>
<reference evidence="2" key="1">
    <citation type="submission" date="2009-05" db="EMBL/GenBank/DDBJ databases">
        <title>The genome sequence of Ajellomyces capsulatus strain H143.</title>
        <authorList>
            <person name="Champion M."/>
            <person name="Cuomo C.A."/>
            <person name="Ma L.-J."/>
            <person name="Henn M.R."/>
            <person name="Sil A."/>
            <person name="Goldman B."/>
            <person name="Young S.K."/>
            <person name="Kodira C.D."/>
            <person name="Zeng Q."/>
            <person name="Koehrsen M."/>
            <person name="Alvarado L."/>
            <person name="Berlin A.M."/>
            <person name="Borenstein D."/>
            <person name="Chen Z."/>
            <person name="Engels R."/>
            <person name="Freedman E."/>
            <person name="Gellesch M."/>
            <person name="Goldberg J."/>
            <person name="Griggs A."/>
            <person name="Gujja S."/>
            <person name="Heiman D.I."/>
            <person name="Hepburn T.A."/>
            <person name="Howarth C."/>
            <person name="Jen D."/>
            <person name="Larson L."/>
            <person name="Lewis B."/>
            <person name="Mehta T."/>
            <person name="Park D."/>
            <person name="Pearson M."/>
            <person name="Roberts A."/>
            <person name="Saif S."/>
            <person name="Shea T.D."/>
            <person name="Shenoy N."/>
            <person name="Sisk P."/>
            <person name="Stolte C."/>
            <person name="Sykes S."/>
            <person name="Walk T."/>
            <person name="White J."/>
            <person name="Yandava C."/>
            <person name="Klein B."/>
            <person name="McEwen J.G."/>
            <person name="Puccia R."/>
            <person name="Goldman G.H."/>
            <person name="Felipe M.S."/>
            <person name="Nino-Vega G."/>
            <person name="San-Blas G."/>
            <person name="Taylor J.W."/>
            <person name="Mendoza L."/>
            <person name="Galagan J.E."/>
            <person name="Nusbaum C."/>
            <person name="Birren B.W."/>
        </authorList>
    </citation>
    <scope>NUCLEOTIDE SEQUENCE [LARGE SCALE GENOMIC DNA]</scope>
    <source>
        <strain evidence="2">H143</strain>
    </source>
</reference>
<dbReference type="AlphaFoldDB" id="C6H867"/>